<dbReference type="SUPFAM" id="SSF51215">
    <property type="entry name" value="Regulatory protein AraC"/>
    <property type="match status" value="1"/>
</dbReference>
<evidence type="ECO:0000313" key="6">
    <source>
        <dbReference type="Proteomes" id="UP000476411"/>
    </source>
</evidence>
<protein>
    <submittedName>
        <fullName evidence="5">AraC family transcriptional regulator</fullName>
    </submittedName>
</protein>
<dbReference type="GO" id="GO:0003700">
    <property type="term" value="F:DNA-binding transcription factor activity"/>
    <property type="evidence" value="ECO:0007669"/>
    <property type="project" value="InterPro"/>
</dbReference>
<dbReference type="SMART" id="SM00342">
    <property type="entry name" value="HTH_ARAC"/>
    <property type="match status" value="1"/>
</dbReference>
<dbReference type="RefSeq" id="WP_162334640.1">
    <property type="nucleotide sequence ID" value="NZ_CP048113.1"/>
</dbReference>
<dbReference type="PANTHER" id="PTHR43280:SF32">
    <property type="entry name" value="TRANSCRIPTIONAL REGULATORY PROTEIN"/>
    <property type="match status" value="1"/>
</dbReference>
<evidence type="ECO:0000256" key="1">
    <source>
        <dbReference type="ARBA" id="ARBA00023015"/>
    </source>
</evidence>
<keyword evidence="2" id="KW-0238">DNA-binding</keyword>
<dbReference type="SUPFAM" id="SSF46689">
    <property type="entry name" value="Homeodomain-like"/>
    <property type="match status" value="1"/>
</dbReference>
<organism evidence="5 6">
    <name type="scientific">Chitinophaga agri</name>
    <dbReference type="NCBI Taxonomy" id="2703787"/>
    <lineage>
        <taxon>Bacteria</taxon>
        <taxon>Pseudomonadati</taxon>
        <taxon>Bacteroidota</taxon>
        <taxon>Chitinophagia</taxon>
        <taxon>Chitinophagales</taxon>
        <taxon>Chitinophagaceae</taxon>
        <taxon>Chitinophaga</taxon>
    </lineage>
</organism>
<dbReference type="Pfam" id="PF12833">
    <property type="entry name" value="HTH_18"/>
    <property type="match status" value="1"/>
</dbReference>
<dbReference type="InterPro" id="IPR037923">
    <property type="entry name" value="HTH-like"/>
</dbReference>
<evidence type="ECO:0000259" key="4">
    <source>
        <dbReference type="PROSITE" id="PS01124"/>
    </source>
</evidence>
<dbReference type="Proteomes" id="UP000476411">
    <property type="component" value="Chromosome"/>
</dbReference>
<dbReference type="GO" id="GO:0043565">
    <property type="term" value="F:sequence-specific DNA binding"/>
    <property type="evidence" value="ECO:0007669"/>
    <property type="project" value="InterPro"/>
</dbReference>
<gene>
    <name evidence="5" type="ORF">GWR21_26025</name>
</gene>
<keyword evidence="3" id="KW-0804">Transcription</keyword>
<dbReference type="KEGG" id="chih:GWR21_26025"/>
<dbReference type="AlphaFoldDB" id="A0A6B9ZLR6"/>
<dbReference type="PANTHER" id="PTHR43280">
    <property type="entry name" value="ARAC-FAMILY TRANSCRIPTIONAL REGULATOR"/>
    <property type="match status" value="1"/>
</dbReference>
<evidence type="ECO:0000256" key="3">
    <source>
        <dbReference type="ARBA" id="ARBA00023163"/>
    </source>
</evidence>
<accession>A0A6B9ZLR6</accession>
<dbReference type="EMBL" id="CP048113">
    <property type="protein sequence ID" value="QHS62916.1"/>
    <property type="molecule type" value="Genomic_DNA"/>
</dbReference>
<evidence type="ECO:0000313" key="5">
    <source>
        <dbReference type="EMBL" id="QHS62916.1"/>
    </source>
</evidence>
<dbReference type="PROSITE" id="PS01124">
    <property type="entry name" value="HTH_ARAC_FAMILY_2"/>
    <property type="match status" value="1"/>
</dbReference>
<sequence>MIYNTENTQLKSKIQIHAFESAEMINELSDQQTYKPEHVEILWCKYGTGIVEADGKTMPVEENQIYCFLPGQLRKFQLDGPVSGYYISFAPDCLYLSYHLKDMMSSFEESILNMQLLSFRADEEMQEELEEIVKKMQRECECNLWMRSEVLSGLLNVFMIYLSRELGLMGQTQVLSREGDIARKFMKMLKQHFITRKRVSDYADALSVTPNYLNAAVKKVTGFTVSYQIHKQIILEAKRRILYSDNSLKEIAFDLGFDNQAHFSKFFKAKTGMNYTKYKHSMAEMV</sequence>
<keyword evidence="6" id="KW-1185">Reference proteome</keyword>
<dbReference type="InterPro" id="IPR018060">
    <property type="entry name" value="HTH_AraC"/>
</dbReference>
<name>A0A6B9ZLR6_9BACT</name>
<dbReference type="Gene3D" id="1.10.10.60">
    <property type="entry name" value="Homeodomain-like"/>
    <property type="match status" value="1"/>
</dbReference>
<reference evidence="5 6" key="1">
    <citation type="submission" date="2020-01" db="EMBL/GenBank/DDBJ databases">
        <title>Complete genome sequence of Chitinophaga sp. H33E-04 isolated from quinoa roots.</title>
        <authorList>
            <person name="Weon H.-Y."/>
            <person name="Lee S.A."/>
        </authorList>
    </citation>
    <scope>NUCLEOTIDE SEQUENCE [LARGE SCALE GENOMIC DNA]</scope>
    <source>
        <strain evidence="5 6">H33E-04</strain>
    </source>
</reference>
<evidence type="ECO:0000256" key="2">
    <source>
        <dbReference type="ARBA" id="ARBA00023125"/>
    </source>
</evidence>
<feature type="domain" description="HTH araC/xylS-type" evidence="4">
    <location>
        <begin position="183"/>
        <end position="281"/>
    </location>
</feature>
<keyword evidence="1" id="KW-0805">Transcription regulation</keyword>
<proteinExistence type="predicted"/>
<dbReference type="InterPro" id="IPR009057">
    <property type="entry name" value="Homeodomain-like_sf"/>
</dbReference>